<dbReference type="InterPro" id="IPR010497">
    <property type="entry name" value="Epoxide_hydro_N"/>
</dbReference>
<proteinExistence type="inferred from homology"/>
<evidence type="ECO:0000256" key="2">
    <source>
        <dbReference type="ARBA" id="ARBA00022797"/>
    </source>
</evidence>
<evidence type="ECO:0000259" key="5">
    <source>
        <dbReference type="Pfam" id="PF06441"/>
    </source>
</evidence>
<dbReference type="InterPro" id="IPR000639">
    <property type="entry name" value="Epox_hydrolase-like"/>
</dbReference>
<comment type="caution">
    <text evidence="6">The sequence shown here is derived from an EMBL/GenBank/DDBJ whole genome shotgun (WGS) entry which is preliminary data.</text>
</comment>
<name>A0AAN7AE81_9PEZI</name>
<dbReference type="Gene3D" id="3.40.50.1820">
    <property type="entry name" value="alpha/beta hydrolase"/>
    <property type="match status" value="1"/>
</dbReference>
<evidence type="ECO:0000256" key="1">
    <source>
        <dbReference type="ARBA" id="ARBA00010088"/>
    </source>
</evidence>
<feature type="active site" description="Proton acceptor" evidence="4">
    <location>
        <position position="376"/>
    </location>
</feature>
<dbReference type="InterPro" id="IPR016292">
    <property type="entry name" value="Epoxide_hydrolase"/>
</dbReference>
<reference evidence="6" key="1">
    <citation type="journal article" date="2023" name="Mol. Phylogenet. Evol.">
        <title>Genome-scale phylogeny and comparative genomics of the fungal order Sordariales.</title>
        <authorList>
            <person name="Hensen N."/>
            <person name="Bonometti L."/>
            <person name="Westerberg I."/>
            <person name="Brannstrom I.O."/>
            <person name="Guillou S."/>
            <person name="Cros-Aarteil S."/>
            <person name="Calhoun S."/>
            <person name="Haridas S."/>
            <person name="Kuo A."/>
            <person name="Mondo S."/>
            <person name="Pangilinan J."/>
            <person name="Riley R."/>
            <person name="LaButti K."/>
            <person name="Andreopoulos B."/>
            <person name="Lipzen A."/>
            <person name="Chen C."/>
            <person name="Yan M."/>
            <person name="Daum C."/>
            <person name="Ng V."/>
            <person name="Clum A."/>
            <person name="Steindorff A."/>
            <person name="Ohm R.A."/>
            <person name="Martin F."/>
            <person name="Silar P."/>
            <person name="Natvig D.O."/>
            <person name="Lalanne C."/>
            <person name="Gautier V."/>
            <person name="Ament-Velasquez S.L."/>
            <person name="Kruys A."/>
            <person name="Hutchinson M.I."/>
            <person name="Powell A.J."/>
            <person name="Barry K."/>
            <person name="Miller A.N."/>
            <person name="Grigoriev I.V."/>
            <person name="Debuchy R."/>
            <person name="Gladieux P."/>
            <person name="Hiltunen Thoren M."/>
            <person name="Johannesson H."/>
        </authorList>
    </citation>
    <scope>NUCLEOTIDE SEQUENCE</scope>
    <source>
        <strain evidence="6">PSN309</strain>
    </source>
</reference>
<feature type="active site" description="Proton donor" evidence="4">
    <location>
        <position position="322"/>
    </location>
</feature>
<reference evidence="6" key="2">
    <citation type="submission" date="2023-05" db="EMBL/GenBank/DDBJ databases">
        <authorList>
            <consortium name="Lawrence Berkeley National Laboratory"/>
            <person name="Steindorff A."/>
            <person name="Hensen N."/>
            <person name="Bonometti L."/>
            <person name="Westerberg I."/>
            <person name="Brannstrom I.O."/>
            <person name="Guillou S."/>
            <person name="Cros-Aarteil S."/>
            <person name="Calhoun S."/>
            <person name="Haridas S."/>
            <person name="Kuo A."/>
            <person name="Mondo S."/>
            <person name="Pangilinan J."/>
            <person name="Riley R."/>
            <person name="Labutti K."/>
            <person name="Andreopoulos B."/>
            <person name="Lipzen A."/>
            <person name="Chen C."/>
            <person name="Yanf M."/>
            <person name="Daum C."/>
            <person name="Ng V."/>
            <person name="Clum A."/>
            <person name="Ohm R."/>
            <person name="Martin F."/>
            <person name="Silar P."/>
            <person name="Natvig D."/>
            <person name="Lalanne C."/>
            <person name="Gautier V."/>
            <person name="Ament-Velasquez S.L."/>
            <person name="Kruys A."/>
            <person name="Hutchinson M.I."/>
            <person name="Powell A.J."/>
            <person name="Barry K."/>
            <person name="Miller A.N."/>
            <person name="Grigoriev I.V."/>
            <person name="Debuchy R."/>
            <person name="Gladieux P."/>
            <person name="Thoren M.H."/>
            <person name="Johannesson H."/>
        </authorList>
    </citation>
    <scope>NUCLEOTIDE SEQUENCE</scope>
    <source>
        <strain evidence="6">PSN309</strain>
    </source>
</reference>
<dbReference type="PANTHER" id="PTHR21661">
    <property type="entry name" value="EPOXIDE HYDROLASE 1-RELATED"/>
    <property type="match status" value="1"/>
</dbReference>
<comment type="similarity">
    <text evidence="1">Belongs to the peptidase S33 family.</text>
</comment>
<feature type="domain" description="Epoxide hydrolase N-terminal" evidence="5">
    <location>
        <begin position="11"/>
        <end position="123"/>
    </location>
</feature>
<evidence type="ECO:0000313" key="7">
    <source>
        <dbReference type="Proteomes" id="UP001302126"/>
    </source>
</evidence>
<dbReference type="Proteomes" id="UP001302126">
    <property type="component" value="Unassembled WGS sequence"/>
</dbReference>
<dbReference type="PANTHER" id="PTHR21661:SF35">
    <property type="entry name" value="EPOXIDE HYDROLASE"/>
    <property type="match status" value="1"/>
</dbReference>
<dbReference type="EMBL" id="MU864454">
    <property type="protein sequence ID" value="KAK4185301.1"/>
    <property type="molecule type" value="Genomic_DNA"/>
</dbReference>
<keyword evidence="2" id="KW-0058">Aromatic hydrocarbons catabolism</keyword>
<gene>
    <name evidence="6" type="ORF">QBC35DRAFT_18889</name>
</gene>
<accession>A0AAN7AE81</accession>
<dbReference type="GO" id="GO:0004301">
    <property type="term" value="F:epoxide hydrolase activity"/>
    <property type="evidence" value="ECO:0007669"/>
    <property type="project" value="TreeGrafter"/>
</dbReference>
<protein>
    <submittedName>
        <fullName evidence="6">Alpha/beta-hydrolase</fullName>
    </submittedName>
</protein>
<dbReference type="Pfam" id="PF06441">
    <property type="entry name" value="EHN"/>
    <property type="match status" value="1"/>
</dbReference>
<keyword evidence="7" id="KW-1185">Reference proteome</keyword>
<evidence type="ECO:0000256" key="4">
    <source>
        <dbReference type="PIRSR" id="PIRSR001112-1"/>
    </source>
</evidence>
<dbReference type="InterPro" id="IPR029058">
    <property type="entry name" value="AB_hydrolase_fold"/>
</dbReference>
<dbReference type="PRINTS" id="PR00412">
    <property type="entry name" value="EPOXHYDRLASE"/>
</dbReference>
<evidence type="ECO:0000313" key="6">
    <source>
        <dbReference type="EMBL" id="KAK4185301.1"/>
    </source>
</evidence>
<evidence type="ECO:0000256" key="3">
    <source>
        <dbReference type="ARBA" id="ARBA00022801"/>
    </source>
</evidence>
<dbReference type="SUPFAM" id="SSF53474">
    <property type="entry name" value="alpha/beta-Hydrolases"/>
    <property type="match status" value="1"/>
</dbReference>
<keyword evidence="3" id="KW-0378">Hydrolase</keyword>
<dbReference type="PIRSF" id="PIRSF001112">
    <property type="entry name" value="Epoxide_hydrolase"/>
    <property type="match status" value="1"/>
</dbReference>
<sequence length="409" mass="46864">MTPPPLPGHDMEPYKINISDKKLSQLRAKLELATFPEETPLSNDWQYGVPVTDIKRLVQYWQNGFDWRQQEKMLNSKLPQFTTTIEVEDLDPLTIHFVHQRSKRANAIPLLFCHGWPGSFIEVLKILPLLTDPEDDSQPAFHVIAPSLPGFGFSSAPTKPGFGIVHYAECLNRLMIQLGYMIYATQGGDWGFSITRFLGIEYPHQIIASHLNYVWASAPSLSRTPLLYLQSLFTPLGEKEKKGLERTKWFYDKGFAYNQLQTHNTATIGLMIRDSPVGLLTWIYEKLHDWTDDYPWTDDEILTWTSIYWFSEAGPEASVRIYYETTHPSDKRLLEYTSGVKLGLSTFPKDLIVSPKLYGRTLGPVVFEAVHEEGGHFAAYEKPELLVGDLRKMFGKGNKSLDLELVFWR</sequence>
<feature type="active site" description="Nucleophile" evidence="4">
    <location>
        <position position="189"/>
    </location>
</feature>
<dbReference type="AlphaFoldDB" id="A0AAN7AE81"/>
<organism evidence="6 7">
    <name type="scientific">Podospora australis</name>
    <dbReference type="NCBI Taxonomy" id="1536484"/>
    <lineage>
        <taxon>Eukaryota</taxon>
        <taxon>Fungi</taxon>
        <taxon>Dikarya</taxon>
        <taxon>Ascomycota</taxon>
        <taxon>Pezizomycotina</taxon>
        <taxon>Sordariomycetes</taxon>
        <taxon>Sordariomycetidae</taxon>
        <taxon>Sordariales</taxon>
        <taxon>Podosporaceae</taxon>
        <taxon>Podospora</taxon>
    </lineage>
</organism>
<dbReference type="GO" id="GO:0097176">
    <property type="term" value="P:epoxide metabolic process"/>
    <property type="evidence" value="ECO:0007669"/>
    <property type="project" value="TreeGrafter"/>
</dbReference>